<protein>
    <submittedName>
        <fullName evidence="2">Uncharacterized protein</fullName>
    </submittedName>
</protein>
<gene>
    <name evidence="2" type="ORF">SAY86_001856</name>
</gene>
<keyword evidence="1" id="KW-0472">Membrane</keyword>
<dbReference type="PANTHER" id="PTHR36616">
    <property type="entry name" value="BNAC07G32700D PROTEIN"/>
    <property type="match status" value="1"/>
</dbReference>
<reference evidence="2 3" key="1">
    <citation type="journal article" date="2023" name="Hortic Res">
        <title>Pangenome of water caltrop reveals structural variations and asymmetric subgenome divergence after allopolyploidization.</title>
        <authorList>
            <person name="Zhang X."/>
            <person name="Chen Y."/>
            <person name="Wang L."/>
            <person name="Yuan Y."/>
            <person name="Fang M."/>
            <person name="Shi L."/>
            <person name="Lu R."/>
            <person name="Comes H.P."/>
            <person name="Ma Y."/>
            <person name="Chen Y."/>
            <person name="Huang G."/>
            <person name="Zhou Y."/>
            <person name="Zheng Z."/>
            <person name="Qiu Y."/>
        </authorList>
    </citation>
    <scope>NUCLEOTIDE SEQUENCE [LARGE SCALE GENOMIC DNA]</scope>
    <source>
        <strain evidence="2">F231</strain>
    </source>
</reference>
<dbReference type="EMBL" id="JAXQNO010000013">
    <property type="protein sequence ID" value="KAK4785167.1"/>
    <property type="molecule type" value="Genomic_DNA"/>
</dbReference>
<keyword evidence="1" id="KW-0812">Transmembrane</keyword>
<dbReference type="Proteomes" id="UP001346149">
    <property type="component" value="Unassembled WGS sequence"/>
</dbReference>
<proteinExistence type="predicted"/>
<name>A0AAN7LSW4_TRANT</name>
<dbReference type="AlphaFoldDB" id="A0AAN7LSW4"/>
<comment type="caution">
    <text evidence="2">The sequence shown here is derived from an EMBL/GenBank/DDBJ whole genome shotgun (WGS) entry which is preliminary data.</text>
</comment>
<feature type="transmembrane region" description="Helical" evidence="1">
    <location>
        <begin position="6"/>
        <end position="25"/>
    </location>
</feature>
<evidence type="ECO:0000313" key="3">
    <source>
        <dbReference type="Proteomes" id="UP001346149"/>
    </source>
</evidence>
<keyword evidence="3" id="KW-1185">Reference proteome</keyword>
<sequence>MYPIAHTFIVLSFTASPLMLIFPPVRNFSLFVQNMEDFARESLLYPFRFRLPVHRAWLRLLDCLLGRD</sequence>
<keyword evidence="1" id="KW-1133">Transmembrane helix</keyword>
<evidence type="ECO:0000313" key="2">
    <source>
        <dbReference type="EMBL" id="KAK4785167.1"/>
    </source>
</evidence>
<accession>A0AAN7LSW4</accession>
<dbReference type="PANTHER" id="PTHR36616:SF4">
    <property type="entry name" value="OS03G0174800 PROTEIN"/>
    <property type="match status" value="1"/>
</dbReference>
<organism evidence="2 3">
    <name type="scientific">Trapa natans</name>
    <name type="common">Water chestnut</name>
    <dbReference type="NCBI Taxonomy" id="22666"/>
    <lineage>
        <taxon>Eukaryota</taxon>
        <taxon>Viridiplantae</taxon>
        <taxon>Streptophyta</taxon>
        <taxon>Embryophyta</taxon>
        <taxon>Tracheophyta</taxon>
        <taxon>Spermatophyta</taxon>
        <taxon>Magnoliopsida</taxon>
        <taxon>eudicotyledons</taxon>
        <taxon>Gunneridae</taxon>
        <taxon>Pentapetalae</taxon>
        <taxon>rosids</taxon>
        <taxon>malvids</taxon>
        <taxon>Myrtales</taxon>
        <taxon>Lythraceae</taxon>
        <taxon>Trapa</taxon>
    </lineage>
</organism>
<evidence type="ECO:0000256" key="1">
    <source>
        <dbReference type="SAM" id="Phobius"/>
    </source>
</evidence>